<evidence type="ECO:0000313" key="1">
    <source>
        <dbReference type="EMBL" id="BDT62890.1"/>
    </source>
</evidence>
<sequence>MENNIDNTNYISFLDKNKHTKQEINDFSDIHFNNISTLNSTINKIESYTERGRLKYDISNPQDIISIENIISKNNKRVSSLPTLYNKMLQHMSKEDIHLIKLTKVSPGLENASFLNTNIDNYNKSNSFHKNDEKKEKLILDLSKHTSQISAKEMYKDKLDEVDYFKEMYKDKLDEVDYFSFGFSPETELLKNLIVAVNVISSLFISSFIILENDIDRRKEIICNKGNEYEYAKLLKDVRNLNSLSKAILNYIDNSHKFLLPLGKKQCSCCGSKTHKQSPLIDKFNKEHDGVNSYNTTKKYDDILIPPELSFRGITGIPSRATYGYSLQTKMKKSESRINSTVRNKIKGIMNNIKNNKYTLLDKNIKYINNINDNPTLKAIEYNKDIENDIIKDNDQSQLKNISQVSTPFNINTNIIKNIDNNPYTGNGNESVLNNTEPIITLYSPTVSSNDIKNDAEYNKYEKSFKNDNYINMRNIQQRKEIIGYLKD</sequence>
<protein>
    <submittedName>
        <fullName evidence="1">Wsv131-like protein</fullName>
    </submittedName>
</protein>
<dbReference type="EMBL" id="LC738879">
    <property type="protein sequence ID" value="BDT62890.1"/>
    <property type="molecule type" value="Genomic_DNA"/>
</dbReference>
<reference evidence="1" key="1">
    <citation type="submission" date="2022-10" db="EMBL/GenBank/DDBJ databases">
        <title>Genome sequences of endogenous nimaviruses in decapod crustaceans.</title>
        <authorList>
            <person name="Kawato S."/>
            <person name="Nozaki R."/>
            <person name="Kondo H."/>
            <person name="Hirono I."/>
        </authorList>
    </citation>
    <scope>NUCLEOTIDE SEQUENCE</scope>
    <source>
        <strain evidence="1">Ube2021</strain>
    </source>
</reference>
<accession>A0A9C7F887</accession>
<organism evidence="1">
    <name type="scientific">Trachysalambria curvirostris majanivirus</name>
    <dbReference type="NCBI Taxonomy" id="2984281"/>
    <lineage>
        <taxon>Viruses</taxon>
        <taxon>Viruses incertae sedis</taxon>
        <taxon>Naldaviricetes</taxon>
        <taxon>Nimaviridae</taxon>
    </lineage>
</organism>
<name>A0A9C7F887_9VIRU</name>
<proteinExistence type="predicted"/>